<evidence type="ECO:0000256" key="6">
    <source>
        <dbReference type="SAM" id="Phobius"/>
    </source>
</evidence>
<protein>
    <recommendedName>
        <fullName evidence="7">Translocation and assembly module TamB C-terminal domain-containing protein</fullName>
    </recommendedName>
</protein>
<dbReference type="PANTHER" id="PTHR36985:SF1">
    <property type="entry name" value="TRANSLOCATION AND ASSEMBLY MODULE SUBUNIT TAMB"/>
    <property type="match status" value="1"/>
</dbReference>
<evidence type="ECO:0000259" key="7">
    <source>
        <dbReference type="Pfam" id="PF04357"/>
    </source>
</evidence>
<evidence type="ECO:0000313" key="8">
    <source>
        <dbReference type="EMBL" id="ROO24068.1"/>
    </source>
</evidence>
<feature type="transmembrane region" description="Helical" evidence="6">
    <location>
        <begin position="32"/>
        <end position="55"/>
    </location>
</feature>
<dbReference type="Proteomes" id="UP000283993">
    <property type="component" value="Unassembled WGS sequence"/>
</dbReference>
<reference evidence="8 9" key="1">
    <citation type="submission" date="2013-10" db="EMBL/GenBank/DDBJ databases">
        <title>Salinisphaera orenii MK-B5 Genome Sequencing.</title>
        <authorList>
            <person name="Lai Q."/>
            <person name="Li C."/>
            <person name="Shao Z."/>
        </authorList>
    </citation>
    <scope>NUCLEOTIDE SEQUENCE [LARGE SCALE GENOMIC DNA]</scope>
    <source>
        <strain evidence="8 9">MK-B5</strain>
    </source>
</reference>
<comment type="caution">
    <text evidence="8">The sequence shown here is derived from an EMBL/GenBank/DDBJ whole genome shotgun (WGS) entry which is preliminary data.</text>
</comment>
<accession>A0A423PEQ4</accession>
<keyword evidence="4 6" id="KW-0472">Membrane</keyword>
<dbReference type="PANTHER" id="PTHR36985">
    <property type="entry name" value="TRANSLOCATION AND ASSEMBLY MODULE SUBUNIT TAMB"/>
    <property type="match status" value="1"/>
</dbReference>
<dbReference type="RefSeq" id="WP_123632369.1">
    <property type="nucleotide sequence ID" value="NZ_AYKH01000044.1"/>
</dbReference>
<feature type="domain" description="Translocation and assembly module TamB C-terminal" evidence="7">
    <location>
        <begin position="955"/>
        <end position="1292"/>
    </location>
</feature>
<evidence type="ECO:0000256" key="1">
    <source>
        <dbReference type="ARBA" id="ARBA00004167"/>
    </source>
</evidence>
<comment type="subcellular location">
    <subcellularLocation>
        <location evidence="1">Membrane</location>
        <topology evidence="1">Single-pass membrane protein</topology>
    </subcellularLocation>
</comment>
<organism evidence="8 9">
    <name type="scientific">Salinisphaera orenii MK-B5</name>
    <dbReference type="NCBI Taxonomy" id="856730"/>
    <lineage>
        <taxon>Bacteria</taxon>
        <taxon>Pseudomonadati</taxon>
        <taxon>Pseudomonadota</taxon>
        <taxon>Gammaproteobacteria</taxon>
        <taxon>Salinisphaerales</taxon>
        <taxon>Salinisphaeraceae</taxon>
        <taxon>Salinisphaera</taxon>
    </lineage>
</organism>
<keyword evidence="3 6" id="KW-1133">Transmembrane helix</keyword>
<dbReference type="InterPro" id="IPR007452">
    <property type="entry name" value="TamB_C"/>
</dbReference>
<evidence type="ECO:0000256" key="4">
    <source>
        <dbReference type="ARBA" id="ARBA00023136"/>
    </source>
</evidence>
<name>A0A423PEQ4_9GAMM</name>
<keyword evidence="9" id="KW-1185">Reference proteome</keyword>
<dbReference type="Pfam" id="PF04357">
    <property type="entry name" value="TamB"/>
    <property type="match status" value="1"/>
</dbReference>
<proteinExistence type="predicted"/>
<dbReference type="GO" id="GO:0097347">
    <property type="term" value="C:TAM protein secretion complex"/>
    <property type="evidence" value="ECO:0007669"/>
    <property type="project" value="TreeGrafter"/>
</dbReference>
<dbReference type="GO" id="GO:0005886">
    <property type="term" value="C:plasma membrane"/>
    <property type="evidence" value="ECO:0007669"/>
    <property type="project" value="InterPro"/>
</dbReference>
<evidence type="ECO:0000256" key="3">
    <source>
        <dbReference type="ARBA" id="ARBA00022989"/>
    </source>
</evidence>
<evidence type="ECO:0000313" key="9">
    <source>
        <dbReference type="Proteomes" id="UP000283993"/>
    </source>
</evidence>
<feature type="region of interest" description="Disordered" evidence="5">
    <location>
        <begin position="1"/>
        <end position="22"/>
    </location>
</feature>
<dbReference type="EMBL" id="AYKH01000044">
    <property type="protein sequence ID" value="ROO24068.1"/>
    <property type="molecule type" value="Genomic_DNA"/>
</dbReference>
<evidence type="ECO:0000256" key="2">
    <source>
        <dbReference type="ARBA" id="ARBA00022692"/>
    </source>
</evidence>
<evidence type="ECO:0000256" key="5">
    <source>
        <dbReference type="SAM" id="MobiDB-lite"/>
    </source>
</evidence>
<sequence length="1293" mass="135459">MSATGDNRPADGKPAAPEPKKRRRRGRRLWRVLKWTLLVLLLLIVVLAGLVAWVAGTRSGLDFAWGQIGPRLPEGIEVASVSGRLIGPLEVRGVSVETETMDLSVDAVDLDWTAAELLSRTVHLKNLAVRGVDYKATGVAAEEPQPESSEEPFSLPEAIDLPVVVQIDRVALDDVSATTAPEAEPFVLDRARLVNARLDETDWRIESLTGTGPMFDLEAGARLTPRGGYATNLDLDATLRLPDLAPIEAEARLEGELADLDLDAAVAAPYNLDLTAHLADALSAPAVDARLMLQDVRTRAIREDLPEIGADATVTAKGPIDALAVNLDAAVDSADYGRANLSTALEYTPEAVHIDRLRLTSPDMPGELGAEGRIALSEGNAMDVTLDWSQLQWPLAGAPAYRSEQGRVTLTGELTDYALDTELAWQVIGQTEGRLALNGTGSMEAFELETLDVSGGPGEIGGNASVRWAPALDVSAHLEGKGINPGAIVADVPGDFDLVADVRARQEGDRLTADIDRLTADGRLRGQPLELDARARYLGDHVQVERFRLVSGATTAEISGRFGWTPEAALDGRWSIDSSDLSTAWPTLAGRIKSSGRVTGRVQAPSVEATLDADDIVFGENRVARASLDARVDWSGRSASEVALDVTGVDAGGQAIDRVALILDGTPAEHALTAELDSDIARADIGLDGSLDKASMDWRYTLQRLQAAYGELAPWTLAGSASGRVSADAQSIEDACLTSGEARLCLSGANDGQGSRAQIELADLAYAYARPFFPEGLDVDGALSGRIEAALPAGAEPDIDARLTTSGGAVRMTQPDDSVVEVIDLAPGTIDLRLDNSALDAAVDLPLVGSGGLNADVGVEPGSAPLTERALAGRVTLDIPDLGVIARLSPEVDEFAGGISGDLGIDGSIARPDVRGDLALEASRIVLVSPGLTLTGVRLAATGRGDVIDIDAAAESGGGTLSADGAIALNDDGQDVNLSIRGDRFQVVNIPDATAYASPDLDIAVTPERVDVTGSVTVPEASITPRDLPESGVTTVSGDQVIVTEEAAGDSAVARAVHADVEVVLGDAVRIEGFGLTANLEGSLRVVQEPGDVTTGTGEIRIVDGAYRAYGQNLDIQEGRILFAGGPVSQPGLDIRAARYPAEDITVGVEVRGSIADPRLTLFSEPGMGQSEQLSWLLLGRPLDGASGQESSLVARAALALGMDRGNNVLKGVGDRLGVDEIGIGSGAGQSSDQAAFTVGKYLSPNLYVSYGIGLFQPVSTVSLRYTLSSRWRLETQSSSIASGGDLIYSFDR</sequence>
<gene>
    <name evidence="8" type="ORF">SAOR_16400</name>
</gene>
<dbReference type="GO" id="GO:0009306">
    <property type="term" value="P:protein secretion"/>
    <property type="evidence" value="ECO:0007669"/>
    <property type="project" value="InterPro"/>
</dbReference>
<keyword evidence="2 6" id="KW-0812">Transmembrane</keyword>